<dbReference type="PIRSF" id="PIRSF006241">
    <property type="entry name" value="HyI"/>
    <property type="match status" value="1"/>
</dbReference>
<dbReference type="InterPro" id="IPR026040">
    <property type="entry name" value="HyI-like"/>
</dbReference>
<evidence type="ECO:0000259" key="4">
    <source>
        <dbReference type="Pfam" id="PF01261"/>
    </source>
</evidence>
<evidence type="ECO:0000256" key="3">
    <source>
        <dbReference type="PIRSR" id="PIRSR006241-50"/>
    </source>
</evidence>
<dbReference type="PANTHER" id="PTHR43489">
    <property type="entry name" value="ISOMERASE"/>
    <property type="match status" value="1"/>
</dbReference>
<dbReference type="Pfam" id="PF01261">
    <property type="entry name" value="AP_endonuc_2"/>
    <property type="match status" value="1"/>
</dbReference>
<dbReference type="RefSeq" id="WP_164321400.1">
    <property type="nucleotide sequence ID" value="NZ_JAAGLU010000038.1"/>
</dbReference>
<proteinExistence type="inferred from homology"/>
<reference evidence="5" key="1">
    <citation type="submission" date="2020-01" db="EMBL/GenBank/DDBJ databases">
        <title>Insect and environment-associated Actinomycetes.</title>
        <authorList>
            <person name="Currrie C."/>
            <person name="Chevrette M."/>
            <person name="Carlson C."/>
            <person name="Stubbendieck R."/>
            <person name="Wendt-Pienkowski E."/>
        </authorList>
    </citation>
    <scope>NUCLEOTIDE SEQUENCE</scope>
    <source>
        <strain evidence="5">SID12501</strain>
    </source>
</reference>
<organism evidence="5">
    <name type="scientific">Streptomyces sp. SID12501</name>
    <dbReference type="NCBI Taxonomy" id="2706042"/>
    <lineage>
        <taxon>Bacteria</taxon>
        <taxon>Bacillati</taxon>
        <taxon>Actinomycetota</taxon>
        <taxon>Actinomycetes</taxon>
        <taxon>Kitasatosporales</taxon>
        <taxon>Streptomycetaceae</taxon>
        <taxon>Streptomyces</taxon>
    </lineage>
</organism>
<evidence type="ECO:0000256" key="1">
    <source>
        <dbReference type="ARBA" id="ARBA00023235"/>
    </source>
</evidence>
<evidence type="ECO:0000313" key="5">
    <source>
        <dbReference type="EMBL" id="NEC91026.1"/>
    </source>
</evidence>
<feature type="active site" description="Proton donor/acceptor" evidence="3">
    <location>
        <position position="239"/>
    </location>
</feature>
<dbReference type="InterPro" id="IPR013022">
    <property type="entry name" value="Xyl_isomerase-like_TIM-brl"/>
</dbReference>
<evidence type="ECO:0000256" key="2">
    <source>
        <dbReference type="PIRNR" id="PIRNR006241"/>
    </source>
</evidence>
<dbReference type="Gene3D" id="3.20.20.150">
    <property type="entry name" value="Divalent-metal-dependent TIM barrel enzymes"/>
    <property type="match status" value="1"/>
</dbReference>
<gene>
    <name evidence="5" type="ORF">G3I71_35675</name>
</gene>
<name>A0A6B3C3P3_9ACTN</name>
<feature type="domain" description="Xylose isomerase-like TIM barrel" evidence="4">
    <location>
        <begin position="23"/>
        <end position="241"/>
    </location>
</feature>
<dbReference type="SUPFAM" id="SSF51658">
    <property type="entry name" value="Xylose isomerase-like"/>
    <property type="match status" value="1"/>
</dbReference>
<accession>A0A6B3C3P3</accession>
<dbReference type="GO" id="GO:0016853">
    <property type="term" value="F:isomerase activity"/>
    <property type="evidence" value="ECO:0007669"/>
    <property type="project" value="UniProtKB-KW"/>
</dbReference>
<dbReference type="AlphaFoldDB" id="A0A6B3C3P3"/>
<dbReference type="InterPro" id="IPR050417">
    <property type="entry name" value="Sugar_Epim/Isomerase"/>
</dbReference>
<dbReference type="EMBL" id="JAAGLU010000038">
    <property type="protein sequence ID" value="NEC91026.1"/>
    <property type="molecule type" value="Genomic_DNA"/>
</dbReference>
<keyword evidence="1 2" id="KW-0413">Isomerase</keyword>
<comment type="caution">
    <text evidence="5">The sequence shown here is derived from an EMBL/GenBank/DDBJ whole genome shotgun (WGS) entry which is preliminary data.</text>
</comment>
<dbReference type="InterPro" id="IPR036237">
    <property type="entry name" value="Xyl_isomerase-like_sf"/>
</dbReference>
<protein>
    <submittedName>
        <fullName evidence="5">TIM barrel protein</fullName>
    </submittedName>
</protein>
<feature type="active site" description="Proton donor/acceptor" evidence="3">
    <location>
        <position position="141"/>
    </location>
</feature>
<sequence length="257" mass="27897">MIDFSACIEMMFLEGDRPIDDRVRAAADSGFHAVEIWDWWDKDLPRLARALDTTGTRLITLCVESWKDKCDLGDPSSHAEFLARLRAAADAAREVDAPQLVVLAGDVVPGIEPTTQLHNAVAVLARAGEEVSGDGLELLVEVVNREHEGPNALISGSRSALSLLRAIDLPNVRFLYDRYHAILNGEPLGAEIEDAIPLIGHVQAADVPGRHEFGTGTIDWATELTWLQNAGYGGYVGIEATPLGDSRHIYATARALL</sequence>
<comment type="similarity">
    <text evidence="2">Belongs to the hyi family.</text>
</comment>